<comment type="caution">
    <text evidence="8">The sequence shown here is derived from an EMBL/GenBank/DDBJ whole genome shotgun (WGS) entry which is preliminary data.</text>
</comment>
<proteinExistence type="predicted"/>
<reference evidence="8 9" key="1">
    <citation type="journal article" date="2021" name="Comput. Struct. Biotechnol. J.">
        <title>De novo genome assembly of the potent medicinal plant Rehmannia glutinosa using nanopore technology.</title>
        <authorList>
            <person name="Ma L."/>
            <person name="Dong C."/>
            <person name="Song C."/>
            <person name="Wang X."/>
            <person name="Zheng X."/>
            <person name="Niu Y."/>
            <person name="Chen S."/>
            <person name="Feng W."/>
        </authorList>
    </citation>
    <scope>NUCLEOTIDE SEQUENCE [LARGE SCALE GENOMIC DNA]</scope>
    <source>
        <strain evidence="8">DH-2019</strain>
    </source>
</reference>
<feature type="region of interest" description="Disordered" evidence="6">
    <location>
        <begin position="44"/>
        <end position="72"/>
    </location>
</feature>
<comment type="subcellular location">
    <subcellularLocation>
        <location evidence="1">Nucleus</location>
    </subcellularLocation>
</comment>
<accession>A0ABR0UUH5</accession>
<keyword evidence="3" id="KW-0238">DNA-binding</keyword>
<name>A0ABR0UUH5_REHGL</name>
<organism evidence="8 9">
    <name type="scientific">Rehmannia glutinosa</name>
    <name type="common">Chinese foxglove</name>
    <dbReference type="NCBI Taxonomy" id="99300"/>
    <lineage>
        <taxon>Eukaryota</taxon>
        <taxon>Viridiplantae</taxon>
        <taxon>Streptophyta</taxon>
        <taxon>Embryophyta</taxon>
        <taxon>Tracheophyta</taxon>
        <taxon>Spermatophyta</taxon>
        <taxon>Magnoliopsida</taxon>
        <taxon>eudicotyledons</taxon>
        <taxon>Gunneridae</taxon>
        <taxon>Pentapetalae</taxon>
        <taxon>asterids</taxon>
        <taxon>lamiids</taxon>
        <taxon>Lamiales</taxon>
        <taxon>Orobanchaceae</taxon>
        <taxon>Rehmannieae</taxon>
        <taxon>Rehmannia</taxon>
    </lineage>
</organism>
<feature type="domain" description="BHLH" evidence="7">
    <location>
        <begin position="68"/>
        <end position="120"/>
    </location>
</feature>
<dbReference type="SUPFAM" id="SSF47459">
    <property type="entry name" value="HLH, helix-loop-helix DNA-binding domain"/>
    <property type="match status" value="1"/>
</dbReference>
<keyword evidence="4" id="KW-0804">Transcription</keyword>
<dbReference type="PANTHER" id="PTHR13935">
    <property type="entry name" value="ACHAETE-SCUTE TRANSCRIPTION FACTOR-RELATED"/>
    <property type="match status" value="1"/>
</dbReference>
<evidence type="ECO:0000313" key="8">
    <source>
        <dbReference type="EMBL" id="KAK6125941.1"/>
    </source>
</evidence>
<dbReference type="PROSITE" id="PS50888">
    <property type="entry name" value="BHLH"/>
    <property type="match status" value="1"/>
</dbReference>
<evidence type="ECO:0000256" key="5">
    <source>
        <dbReference type="ARBA" id="ARBA00023242"/>
    </source>
</evidence>
<dbReference type="EMBL" id="JABTTQ020002067">
    <property type="protein sequence ID" value="KAK6125941.1"/>
    <property type="molecule type" value="Genomic_DNA"/>
</dbReference>
<sequence length="247" mass="28135">MFSSKSTDEVVVVGGPSFFEEADKILEDLLADCTALEGNEKLNDKGSVKKRQRKQENNEMNGGIRNESKRSIHREIERQRRQEMAGLYASLRCLLPLEYIKGKRAVTDQLNQAAIYIKHTQNNIEEMKIRRDKLKMKLSSTKVPGSAINSTAENPNSKMMTSDLRNRVRLNLSRNGIEILISTEERFPLSKVLVDLLGRSELNVISCVSTRIDEWTTLYKIQIEVNDPTSIDLSELQERLVNVIKLA</sequence>
<dbReference type="PANTHER" id="PTHR13935:SF106">
    <property type="entry name" value="ACHAETE-SCUTE COMPLEX PROTEIN T5-RELATED"/>
    <property type="match status" value="1"/>
</dbReference>
<keyword evidence="2" id="KW-0805">Transcription regulation</keyword>
<feature type="region of interest" description="Disordered" evidence="6">
    <location>
        <begin position="140"/>
        <end position="159"/>
    </location>
</feature>
<gene>
    <name evidence="8" type="ORF">DH2020_040330</name>
</gene>
<protein>
    <recommendedName>
        <fullName evidence="7">BHLH domain-containing protein</fullName>
    </recommendedName>
</protein>
<dbReference type="InterPro" id="IPR011598">
    <property type="entry name" value="bHLH_dom"/>
</dbReference>
<dbReference type="Proteomes" id="UP001318860">
    <property type="component" value="Unassembled WGS sequence"/>
</dbReference>
<evidence type="ECO:0000256" key="3">
    <source>
        <dbReference type="ARBA" id="ARBA00023125"/>
    </source>
</evidence>
<evidence type="ECO:0000256" key="2">
    <source>
        <dbReference type="ARBA" id="ARBA00023015"/>
    </source>
</evidence>
<evidence type="ECO:0000313" key="9">
    <source>
        <dbReference type="Proteomes" id="UP001318860"/>
    </source>
</evidence>
<evidence type="ECO:0000256" key="1">
    <source>
        <dbReference type="ARBA" id="ARBA00004123"/>
    </source>
</evidence>
<keyword evidence="5" id="KW-0539">Nucleus</keyword>
<dbReference type="InterPro" id="IPR036638">
    <property type="entry name" value="HLH_DNA-bd_sf"/>
</dbReference>
<dbReference type="Pfam" id="PF00010">
    <property type="entry name" value="HLH"/>
    <property type="match status" value="1"/>
</dbReference>
<evidence type="ECO:0000256" key="6">
    <source>
        <dbReference type="SAM" id="MobiDB-lite"/>
    </source>
</evidence>
<dbReference type="InterPro" id="IPR015660">
    <property type="entry name" value="MASH1/Ascl1a-like"/>
</dbReference>
<evidence type="ECO:0000256" key="4">
    <source>
        <dbReference type="ARBA" id="ARBA00023163"/>
    </source>
</evidence>
<evidence type="ECO:0000259" key="7">
    <source>
        <dbReference type="PROSITE" id="PS50888"/>
    </source>
</evidence>
<keyword evidence="9" id="KW-1185">Reference proteome</keyword>
<dbReference type="Gene3D" id="4.10.280.10">
    <property type="entry name" value="Helix-loop-helix DNA-binding domain"/>
    <property type="match status" value="1"/>
</dbReference>
<dbReference type="CDD" id="cd18914">
    <property type="entry name" value="bHLH_AtORG2_like"/>
    <property type="match status" value="1"/>
</dbReference>